<dbReference type="InterPro" id="IPR015421">
    <property type="entry name" value="PyrdxlP-dep_Trfase_major"/>
</dbReference>
<dbReference type="EMBL" id="JBHRTR010000046">
    <property type="protein sequence ID" value="MFC3230460.1"/>
    <property type="molecule type" value="Genomic_DNA"/>
</dbReference>
<comment type="function">
    <text evidence="3">Catalyzes the formation of L-homocysteine from O-succinyl-L-homoserine (OSHS) and hydrogen sulfide.</text>
</comment>
<feature type="region of interest" description="Disordered" evidence="5">
    <location>
        <begin position="1"/>
        <end position="28"/>
    </location>
</feature>
<evidence type="ECO:0000256" key="4">
    <source>
        <dbReference type="RuleBase" id="RU362118"/>
    </source>
</evidence>
<comment type="similarity">
    <text evidence="3">Belongs to the trans-sulfuration enzymes family. MetZ subfamily.</text>
</comment>
<dbReference type="RefSeq" id="WP_379905648.1">
    <property type="nucleotide sequence ID" value="NZ_JBHRTR010000046.1"/>
</dbReference>
<comment type="caution">
    <text evidence="6">The sequence shown here is derived from an EMBL/GenBank/DDBJ whole genome shotgun (WGS) entry which is preliminary data.</text>
</comment>
<name>A0ABV7L7Z2_9PROT</name>
<dbReference type="SUPFAM" id="SSF53383">
    <property type="entry name" value="PLP-dependent transferases"/>
    <property type="match status" value="1"/>
</dbReference>
<evidence type="ECO:0000256" key="2">
    <source>
        <dbReference type="ARBA" id="ARBA00022898"/>
    </source>
</evidence>
<dbReference type="Gene3D" id="3.90.1150.10">
    <property type="entry name" value="Aspartate Aminotransferase, domain 1"/>
    <property type="match status" value="1"/>
</dbReference>
<comment type="pathway">
    <text evidence="3">Amino-acid biosynthesis; L-methionine biosynthesis via de novo pathway; L-homocysteine from O-succinyl-L-homoserine: step 1/1.</text>
</comment>
<dbReference type="CDD" id="cd00614">
    <property type="entry name" value="CGS_like"/>
    <property type="match status" value="1"/>
</dbReference>
<evidence type="ECO:0000256" key="5">
    <source>
        <dbReference type="SAM" id="MobiDB-lite"/>
    </source>
</evidence>
<dbReference type="HAMAP" id="MF_02056">
    <property type="entry name" value="MetZ"/>
    <property type="match status" value="1"/>
</dbReference>
<sequence length="418" mass="44959">MSAREQDLPQAEAAAAKPSGAPGAASGAAWRPATRLVRGGLRRSEFGETAEALFLTSGFRYDSAEAAEARFKGEAEGFVYSRFGNPTVRTFEERLALLEGAEDARATASGMAAVNAALMCQLKAGDRVVAARALFGSCRYIIEEILPRFGVTAVLVDGADLDQWRDALAEPTNLVFFETPANPTLDLVDIAAVCDLAHAAGARVVVDNVFATPILQRPLELGADITVYSATKHIDGQGRCLGGAVLGDHAFINDVLTPYMRHTGPSMSPFNAWVLQKGLETLPLRFRQHCESGHRVAHWLRADPRVGRVIYPGFADFPQAELVGRQMSGSGGPIVSFELAEEGKARVFRFLNGLRLVDISNNLGDSKSLITHPATTTHQRLPPQERALMGISDGLVRLSVGLEDVEDLLEDLDRALAA</sequence>
<accession>A0ABV7L7Z2</accession>
<dbReference type="EC" id="2.5.1.-" evidence="3"/>
<keyword evidence="3" id="KW-0486">Methionine biosynthesis</keyword>
<dbReference type="Proteomes" id="UP001595528">
    <property type="component" value="Unassembled WGS sequence"/>
</dbReference>
<keyword evidence="7" id="KW-1185">Reference proteome</keyword>
<feature type="compositionally biased region" description="Low complexity" evidence="5">
    <location>
        <begin position="11"/>
        <end position="28"/>
    </location>
</feature>
<evidence type="ECO:0000256" key="1">
    <source>
        <dbReference type="ARBA" id="ARBA00001933"/>
    </source>
</evidence>
<dbReference type="Pfam" id="PF01053">
    <property type="entry name" value="Cys_Met_Meta_PP"/>
    <property type="match status" value="1"/>
</dbReference>
<dbReference type="InterPro" id="IPR000277">
    <property type="entry name" value="Cys/Met-Metab_PyrdxlP-dep_enz"/>
</dbReference>
<dbReference type="InterPro" id="IPR006234">
    <property type="entry name" value="O-succ-hSer_sulfhydrylase"/>
</dbReference>
<evidence type="ECO:0000256" key="3">
    <source>
        <dbReference type="HAMAP-Rule" id="MF_02056"/>
    </source>
</evidence>
<dbReference type="PANTHER" id="PTHR11808:SF80">
    <property type="entry name" value="CYSTATHIONINE GAMMA-LYASE"/>
    <property type="match status" value="1"/>
</dbReference>
<protein>
    <recommendedName>
        <fullName evidence="3">O-succinylhomoserine sulfhydrylase</fullName>
        <shortName evidence="3">OSH sulfhydrylase</shortName>
        <shortName evidence="3">OSHS sulfhydrylase</shortName>
        <ecNumber evidence="3">2.5.1.-</ecNumber>
    </recommendedName>
</protein>
<evidence type="ECO:0000313" key="7">
    <source>
        <dbReference type="Proteomes" id="UP001595528"/>
    </source>
</evidence>
<reference evidence="7" key="1">
    <citation type="journal article" date="2019" name="Int. J. Syst. Evol. Microbiol.">
        <title>The Global Catalogue of Microorganisms (GCM) 10K type strain sequencing project: providing services to taxonomists for standard genome sequencing and annotation.</title>
        <authorList>
            <consortium name="The Broad Institute Genomics Platform"/>
            <consortium name="The Broad Institute Genome Sequencing Center for Infectious Disease"/>
            <person name="Wu L."/>
            <person name="Ma J."/>
        </authorList>
    </citation>
    <scope>NUCLEOTIDE SEQUENCE [LARGE SCALE GENOMIC DNA]</scope>
    <source>
        <strain evidence="7">KCTC 42964</strain>
    </source>
</reference>
<proteinExistence type="inferred from homology"/>
<comment type="cofactor">
    <cofactor evidence="1 3 4">
        <name>pyridoxal 5'-phosphate</name>
        <dbReference type="ChEBI" id="CHEBI:597326"/>
    </cofactor>
</comment>
<dbReference type="InterPro" id="IPR015424">
    <property type="entry name" value="PyrdxlP-dep_Trfase"/>
</dbReference>
<dbReference type="Gene3D" id="3.40.640.10">
    <property type="entry name" value="Type I PLP-dependent aspartate aminotransferase-like (Major domain)"/>
    <property type="match status" value="1"/>
</dbReference>
<comment type="catalytic activity">
    <reaction evidence="3">
        <text>O-succinyl-L-homoserine + hydrogen sulfide = L-homocysteine + succinate</text>
        <dbReference type="Rhea" id="RHEA:27826"/>
        <dbReference type="ChEBI" id="CHEBI:29919"/>
        <dbReference type="ChEBI" id="CHEBI:30031"/>
        <dbReference type="ChEBI" id="CHEBI:57661"/>
        <dbReference type="ChEBI" id="CHEBI:58199"/>
    </reaction>
</comment>
<organism evidence="6 7">
    <name type="scientific">Marinibaculum pumilum</name>
    <dbReference type="NCBI Taxonomy" id="1766165"/>
    <lineage>
        <taxon>Bacteria</taxon>
        <taxon>Pseudomonadati</taxon>
        <taxon>Pseudomonadota</taxon>
        <taxon>Alphaproteobacteria</taxon>
        <taxon>Rhodospirillales</taxon>
        <taxon>Rhodospirillaceae</taxon>
        <taxon>Marinibaculum</taxon>
    </lineage>
</organism>
<keyword evidence="2 3" id="KW-0663">Pyridoxal phosphate</keyword>
<evidence type="ECO:0000313" key="6">
    <source>
        <dbReference type="EMBL" id="MFC3230460.1"/>
    </source>
</evidence>
<keyword evidence="3" id="KW-0028">Amino-acid biosynthesis</keyword>
<dbReference type="PANTHER" id="PTHR11808">
    <property type="entry name" value="TRANS-SULFURATION ENZYME FAMILY MEMBER"/>
    <property type="match status" value="1"/>
</dbReference>
<dbReference type="NCBIfam" id="TIGR01325">
    <property type="entry name" value="O_suc_HS_sulf"/>
    <property type="match status" value="1"/>
</dbReference>
<comment type="subunit">
    <text evidence="3">Homotetramer.</text>
</comment>
<dbReference type="InterPro" id="IPR015422">
    <property type="entry name" value="PyrdxlP-dep_Trfase_small"/>
</dbReference>
<feature type="modified residue" description="N6-(pyridoxal phosphate)lysine" evidence="3">
    <location>
        <position position="232"/>
    </location>
</feature>
<gene>
    <name evidence="3 6" type="primary">metZ</name>
    <name evidence="6" type="ORF">ACFOGJ_24645</name>
</gene>
<keyword evidence="3" id="KW-0808">Transferase</keyword>
<dbReference type="PIRSF" id="PIRSF001434">
    <property type="entry name" value="CGS"/>
    <property type="match status" value="1"/>
</dbReference>